<reference evidence="1 2" key="1">
    <citation type="submission" date="2019-06" db="EMBL/GenBank/DDBJ databases">
        <title>Persicimonas caeni gen. nov., sp. nov., a predatory bacterium isolated from solar saltern.</title>
        <authorList>
            <person name="Wang S."/>
        </authorList>
    </citation>
    <scope>NUCLEOTIDE SEQUENCE [LARGE SCALE GENOMIC DNA]</scope>
    <source>
        <strain evidence="1 2">YN101</strain>
    </source>
</reference>
<gene>
    <name evidence="1" type="ORF">FIV42_17180</name>
</gene>
<dbReference type="InterPro" id="IPR007553">
    <property type="entry name" value="2-thiour_desulf"/>
</dbReference>
<evidence type="ECO:0000313" key="2">
    <source>
        <dbReference type="Proteomes" id="UP000315995"/>
    </source>
</evidence>
<dbReference type="Proteomes" id="UP000315995">
    <property type="component" value="Chromosome"/>
</dbReference>
<evidence type="ECO:0000313" key="1">
    <source>
        <dbReference type="EMBL" id="QDG52411.1"/>
    </source>
</evidence>
<dbReference type="PANTHER" id="PTHR30087">
    <property type="entry name" value="INNER MEMBRANE PROTEIN"/>
    <property type="match status" value="1"/>
</dbReference>
<sequence length="167" mass="17281">MSQRESDAGVLVSACLLGRKVRYDGGHSQAESAILARWKAEGRICVFCPEVSGGLPTPRPPAEIVGGTGADVLDGHARVVTEEGQDVTASFVRGAHNALRAALEAGAKVAVLKSKSPSCGSKTIYDGTFSGTRLAGQGVTAALLGRHGIRVFDEAEFAAADAYLRGQ</sequence>
<keyword evidence="2" id="KW-1185">Reference proteome</keyword>
<protein>
    <submittedName>
        <fullName evidence="1">DUF523 domain-containing protein</fullName>
    </submittedName>
</protein>
<dbReference type="OrthoDB" id="495783at2"/>
<dbReference type="PANTHER" id="PTHR30087:SF1">
    <property type="entry name" value="HYPOTHETICAL CYTOSOLIC PROTEIN"/>
    <property type="match status" value="1"/>
</dbReference>
<proteinExistence type="predicted"/>
<name>A0A4Y6PVN0_PERCE</name>
<dbReference type="EMBL" id="CP041186">
    <property type="protein sequence ID" value="QDG52411.1"/>
    <property type="molecule type" value="Genomic_DNA"/>
</dbReference>
<dbReference type="RefSeq" id="WP_141198883.1">
    <property type="nucleotide sequence ID" value="NZ_CP041186.1"/>
</dbReference>
<dbReference type="AlphaFoldDB" id="A0A4Y6PVN0"/>
<organism evidence="1 2">
    <name type="scientific">Persicimonas caeni</name>
    <dbReference type="NCBI Taxonomy" id="2292766"/>
    <lineage>
        <taxon>Bacteria</taxon>
        <taxon>Deltaproteobacteria</taxon>
        <taxon>Bradymonadales</taxon>
        <taxon>Bradymonadaceae</taxon>
        <taxon>Persicimonas</taxon>
    </lineage>
</organism>
<dbReference type="Pfam" id="PF04463">
    <property type="entry name" value="2-thiour_desulf"/>
    <property type="match status" value="1"/>
</dbReference>
<accession>A0A5B8YB22</accession>
<accession>A0A4Y6PVN0</accession>